<comment type="caution">
    <text evidence="3">The sequence shown here is derived from an EMBL/GenBank/DDBJ whole genome shotgun (WGS) entry which is preliminary data.</text>
</comment>
<evidence type="ECO:0000313" key="4">
    <source>
        <dbReference type="Proteomes" id="UP001259832"/>
    </source>
</evidence>
<dbReference type="AlphaFoldDB" id="A0AAD9GQI4"/>
<gene>
    <name evidence="3" type="ORF">P3T76_005892</name>
</gene>
<protein>
    <submittedName>
        <fullName evidence="3">Uncharacterized protein</fullName>
    </submittedName>
</protein>
<organism evidence="3 4">
    <name type="scientific">Phytophthora citrophthora</name>
    <dbReference type="NCBI Taxonomy" id="4793"/>
    <lineage>
        <taxon>Eukaryota</taxon>
        <taxon>Sar</taxon>
        <taxon>Stramenopiles</taxon>
        <taxon>Oomycota</taxon>
        <taxon>Peronosporomycetes</taxon>
        <taxon>Peronosporales</taxon>
        <taxon>Peronosporaceae</taxon>
        <taxon>Phytophthora</taxon>
    </lineage>
</organism>
<reference evidence="3" key="1">
    <citation type="submission" date="2023-08" db="EMBL/GenBank/DDBJ databases">
        <title>Reference Genome Resource for the Citrus Pathogen Phytophthora citrophthora.</title>
        <authorList>
            <person name="Moller H."/>
            <person name="Coetzee B."/>
            <person name="Rose L.J."/>
            <person name="Van Niekerk J.M."/>
        </authorList>
    </citation>
    <scope>NUCLEOTIDE SEQUENCE</scope>
    <source>
        <strain evidence="3">STE-U-9442</strain>
    </source>
</reference>
<dbReference type="Proteomes" id="UP001259832">
    <property type="component" value="Unassembled WGS sequence"/>
</dbReference>
<keyword evidence="2" id="KW-0812">Transmembrane</keyword>
<evidence type="ECO:0000313" key="3">
    <source>
        <dbReference type="EMBL" id="KAK1942393.1"/>
    </source>
</evidence>
<keyword evidence="2" id="KW-0472">Membrane</keyword>
<proteinExistence type="predicted"/>
<evidence type="ECO:0000256" key="1">
    <source>
        <dbReference type="SAM" id="MobiDB-lite"/>
    </source>
</evidence>
<feature type="region of interest" description="Disordered" evidence="1">
    <location>
        <begin position="40"/>
        <end position="68"/>
    </location>
</feature>
<accession>A0AAD9GQI4</accession>
<evidence type="ECO:0000256" key="2">
    <source>
        <dbReference type="SAM" id="Phobius"/>
    </source>
</evidence>
<feature type="transmembrane region" description="Helical" evidence="2">
    <location>
        <begin position="14"/>
        <end position="34"/>
    </location>
</feature>
<keyword evidence="2" id="KW-1133">Transmembrane helix</keyword>
<dbReference type="EMBL" id="JASMQC010000009">
    <property type="protein sequence ID" value="KAK1942393.1"/>
    <property type="molecule type" value="Genomic_DNA"/>
</dbReference>
<name>A0AAD9GQI4_9STRA</name>
<keyword evidence="4" id="KW-1185">Reference proteome</keyword>
<sequence length="68" mass="7873">MNNLFCFFHVYPEIAIIQNFQIFWIVVIFTVFSIKNVKSKSDRSGDANEACMELQSDNNLRTPPAPYV</sequence>